<gene>
    <name evidence="1" type="ORF">AVEN_30327_1</name>
</gene>
<sequence>IAFWVTVGSNPPLMIRSTLSINAEREDFSRNPTTHLNTTTVKTLNQFPPFEYLFFNPQALVTNSYDATSALRRCFDHFSNVFLHQLIGLTIDLLATLPSRP</sequence>
<feature type="non-terminal residue" evidence="1">
    <location>
        <position position="1"/>
    </location>
</feature>
<dbReference type="AlphaFoldDB" id="A0A4Y2X8D0"/>
<name>A0A4Y2X8D0_ARAVE</name>
<dbReference type="EMBL" id="BGPR01071146">
    <property type="protein sequence ID" value="GBO44427.1"/>
    <property type="molecule type" value="Genomic_DNA"/>
</dbReference>
<evidence type="ECO:0000313" key="2">
    <source>
        <dbReference type="Proteomes" id="UP000499080"/>
    </source>
</evidence>
<proteinExistence type="predicted"/>
<keyword evidence="2" id="KW-1185">Reference proteome</keyword>
<protein>
    <submittedName>
        <fullName evidence="1">Uncharacterized protein</fullName>
    </submittedName>
</protein>
<accession>A0A4Y2X8D0</accession>
<evidence type="ECO:0000313" key="1">
    <source>
        <dbReference type="EMBL" id="GBO44427.1"/>
    </source>
</evidence>
<reference evidence="1 2" key="1">
    <citation type="journal article" date="2019" name="Sci. Rep.">
        <title>Orb-weaving spider Araneus ventricosus genome elucidates the spidroin gene catalogue.</title>
        <authorList>
            <person name="Kono N."/>
            <person name="Nakamura H."/>
            <person name="Ohtoshi R."/>
            <person name="Moran D.A.P."/>
            <person name="Shinohara A."/>
            <person name="Yoshida Y."/>
            <person name="Fujiwara M."/>
            <person name="Mori M."/>
            <person name="Tomita M."/>
            <person name="Arakawa K."/>
        </authorList>
    </citation>
    <scope>NUCLEOTIDE SEQUENCE [LARGE SCALE GENOMIC DNA]</scope>
</reference>
<dbReference type="Proteomes" id="UP000499080">
    <property type="component" value="Unassembled WGS sequence"/>
</dbReference>
<organism evidence="1 2">
    <name type="scientific">Araneus ventricosus</name>
    <name type="common">Orbweaver spider</name>
    <name type="synonym">Epeira ventricosa</name>
    <dbReference type="NCBI Taxonomy" id="182803"/>
    <lineage>
        <taxon>Eukaryota</taxon>
        <taxon>Metazoa</taxon>
        <taxon>Ecdysozoa</taxon>
        <taxon>Arthropoda</taxon>
        <taxon>Chelicerata</taxon>
        <taxon>Arachnida</taxon>
        <taxon>Araneae</taxon>
        <taxon>Araneomorphae</taxon>
        <taxon>Entelegynae</taxon>
        <taxon>Araneoidea</taxon>
        <taxon>Araneidae</taxon>
        <taxon>Araneus</taxon>
    </lineage>
</organism>
<comment type="caution">
    <text evidence="1">The sequence shown here is derived from an EMBL/GenBank/DDBJ whole genome shotgun (WGS) entry which is preliminary data.</text>
</comment>